<evidence type="ECO:0000313" key="1">
    <source>
        <dbReference type="EMBL" id="QEP33837.1"/>
    </source>
</evidence>
<reference evidence="1 2" key="2">
    <citation type="submission" date="2019-09" db="EMBL/GenBank/DDBJ databases">
        <title>Complete genome sequencing of four Arcobacter species reveals a diverse suite of mobile elements.</title>
        <authorList>
            <person name="Miller W.G."/>
            <person name="Yee E."/>
            <person name="Bono J.L."/>
        </authorList>
    </citation>
    <scope>NUCLEOTIDE SEQUENCE [LARGE SCALE GENOMIC DNA]</scope>
    <source>
        <strain evidence="1 2">LMG 26638</strain>
    </source>
</reference>
<name>A0A5C2H4B9_9BACT</name>
<gene>
    <name evidence="1" type="ORF">APAC_0692</name>
</gene>
<dbReference type="AlphaFoldDB" id="A0A5C2H4B9"/>
<proteinExistence type="predicted"/>
<dbReference type="KEGG" id="apai:APAC_0692"/>
<dbReference type="Proteomes" id="UP000322726">
    <property type="component" value="Chromosome"/>
</dbReference>
<protein>
    <submittedName>
        <fullName evidence="1">Uncharacterized protein</fullName>
    </submittedName>
</protein>
<evidence type="ECO:0000313" key="2">
    <source>
        <dbReference type="Proteomes" id="UP000322726"/>
    </source>
</evidence>
<reference evidence="2" key="1">
    <citation type="submission" date="2019-09" db="EMBL/GenBank/DDBJ databases">
        <title>Complete genome sequencing of four Arcobacter species reveals a diverse suite of mobile elements.</title>
        <authorList>
            <person name="On S.L.W."/>
            <person name="Miller W.G."/>
            <person name="Biggs P."/>
            <person name="Cornelius A."/>
            <person name="Vandamme P."/>
        </authorList>
    </citation>
    <scope>NUCLEOTIDE SEQUENCE [LARGE SCALE GENOMIC DNA]</scope>
    <source>
        <strain evidence="2">LMG 26638</strain>
    </source>
</reference>
<reference evidence="1 2" key="3">
    <citation type="submission" date="2019-09" db="EMBL/GenBank/DDBJ databases">
        <title>Taxonomic note: a critical rebuttal of the proposed division of the genus Arcobacter into six genera, emended descriptions of Arcobacter anaerophilus and the genus Arcobacter, and an assessment of genus-level boundaries for Epsilonproteobacteria using in silico genomic comparator tools.</title>
        <authorList>
            <person name="On S.L.W."/>
            <person name="Miller W.G."/>
            <person name="Biggs P."/>
            <person name="Cornelius A."/>
            <person name="Vandamme P."/>
        </authorList>
    </citation>
    <scope>NUCLEOTIDE SEQUENCE [LARGE SCALE GENOMIC DNA]</scope>
    <source>
        <strain evidence="1 2">LMG 26638</strain>
    </source>
</reference>
<dbReference type="OrthoDB" id="5344422at2"/>
<organism evidence="1 2">
    <name type="scientific">Malaciobacter pacificus</name>
    <dbReference type="NCBI Taxonomy" id="1080223"/>
    <lineage>
        <taxon>Bacteria</taxon>
        <taxon>Pseudomonadati</taxon>
        <taxon>Campylobacterota</taxon>
        <taxon>Epsilonproteobacteria</taxon>
        <taxon>Campylobacterales</taxon>
        <taxon>Arcobacteraceae</taxon>
        <taxon>Malaciobacter</taxon>
    </lineage>
</organism>
<keyword evidence="2" id="KW-1185">Reference proteome</keyword>
<dbReference type="EMBL" id="CP035928">
    <property type="protein sequence ID" value="QEP33837.1"/>
    <property type="molecule type" value="Genomic_DNA"/>
</dbReference>
<sequence length="177" mass="20953">MINTILVVIILLLVIICLILVYLLMKSKTTISYKYEPTDNKEESFNLVFHNNIEKSDYHLLVKTCMLIFDSYKALDYKNSDEKVLAQIEWHSWQVSLLLSLIQKNGQLFLPDLKNHIPSTILQMPKESVEFEINRIKKKYYENVNISKNRDQLSKHVIWSVKEVSLIFYYLTFSRNS</sequence>
<accession>A0A5C2H4B9</accession>
<dbReference type="RefSeq" id="WP_130232795.1">
    <property type="nucleotide sequence ID" value="NZ_BMEF01000004.1"/>
</dbReference>